<reference evidence="2 3" key="1">
    <citation type="submission" date="2023-10" db="EMBL/GenBank/DDBJ databases">
        <title>Draft genome sequence of Xylaria bambusicola isolate GMP-LS, the root and basal stem rot pathogen of sugarcane in Indonesia.</title>
        <authorList>
            <person name="Selvaraj P."/>
            <person name="Muralishankar V."/>
            <person name="Muruganantham S."/>
            <person name="Sp S."/>
            <person name="Haryani S."/>
            <person name="Lau K.J.X."/>
            <person name="Naqvi N.I."/>
        </authorList>
    </citation>
    <scope>NUCLEOTIDE SEQUENCE [LARGE SCALE GENOMIC DNA]</scope>
    <source>
        <strain evidence="2">GMP-LS</strain>
    </source>
</reference>
<dbReference type="AlphaFoldDB" id="A0AAN7UCT4"/>
<comment type="caution">
    <text evidence="2">The sequence shown here is derived from an EMBL/GenBank/DDBJ whole genome shotgun (WGS) entry which is preliminary data.</text>
</comment>
<sequence>MWETDANLTGFSRSQKWAMRVEEWYWMPGKWQDSKRCGGLNESEKEAAEQRREADNTSETRVKLVYDEKGRNQTPRIWLRIRVIRIVRVVVVIVSDEGERAGSVEVSR</sequence>
<dbReference type="Proteomes" id="UP001305414">
    <property type="component" value="Unassembled WGS sequence"/>
</dbReference>
<protein>
    <submittedName>
        <fullName evidence="2">Uncharacterized protein</fullName>
    </submittedName>
</protein>
<keyword evidence="3" id="KW-1185">Reference proteome</keyword>
<feature type="region of interest" description="Disordered" evidence="1">
    <location>
        <begin position="34"/>
        <end position="55"/>
    </location>
</feature>
<evidence type="ECO:0000313" key="2">
    <source>
        <dbReference type="EMBL" id="KAK5629835.1"/>
    </source>
</evidence>
<accession>A0AAN7UCT4</accession>
<evidence type="ECO:0000313" key="3">
    <source>
        <dbReference type="Proteomes" id="UP001305414"/>
    </source>
</evidence>
<gene>
    <name evidence="2" type="ORF">RRF57_005550</name>
</gene>
<evidence type="ECO:0000256" key="1">
    <source>
        <dbReference type="SAM" id="MobiDB-lite"/>
    </source>
</evidence>
<name>A0AAN7UCT4_9PEZI</name>
<dbReference type="EMBL" id="JAWHQM010000013">
    <property type="protein sequence ID" value="KAK5629835.1"/>
    <property type="molecule type" value="Genomic_DNA"/>
</dbReference>
<organism evidence="2 3">
    <name type="scientific">Xylaria bambusicola</name>
    <dbReference type="NCBI Taxonomy" id="326684"/>
    <lineage>
        <taxon>Eukaryota</taxon>
        <taxon>Fungi</taxon>
        <taxon>Dikarya</taxon>
        <taxon>Ascomycota</taxon>
        <taxon>Pezizomycotina</taxon>
        <taxon>Sordariomycetes</taxon>
        <taxon>Xylariomycetidae</taxon>
        <taxon>Xylariales</taxon>
        <taxon>Xylariaceae</taxon>
        <taxon>Xylaria</taxon>
    </lineage>
</organism>
<proteinExistence type="predicted"/>